<reference evidence="6" key="1">
    <citation type="submission" date="2022-10" db="EMBL/GenBank/DDBJ databases">
        <title>The complete genomes of actinobacterial strains from the NBC collection.</title>
        <authorList>
            <person name="Joergensen T.S."/>
            <person name="Alvarez Arevalo M."/>
            <person name="Sterndorff E.B."/>
            <person name="Faurdal D."/>
            <person name="Vuksanovic O."/>
            <person name="Mourched A.-S."/>
            <person name="Charusanti P."/>
            <person name="Shaw S."/>
            <person name="Blin K."/>
            <person name="Weber T."/>
        </authorList>
    </citation>
    <scope>NUCLEOTIDE SEQUENCE</scope>
    <source>
        <strain evidence="6">NBC_00049</strain>
    </source>
</reference>
<evidence type="ECO:0000256" key="4">
    <source>
        <dbReference type="ARBA" id="ARBA00022840"/>
    </source>
</evidence>
<keyword evidence="3" id="KW-0418">Kinase</keyword>
<sequence length="201" mass="20871">MAVVHRTTMTPGKLELLASWLPLQPWFEGRPGRAAEPVKAGGFRLDDPEGEVGIEFMVVTDTDTAPTNAAATATATAEAVTYLVPLTYRGAPLPGADHALVGTSEHGVLGLRWIYDGAQDPVLLAGLRALLRGEAVAQDQNESGKPDPTVVVVPGEEGPALVVTRVLRPGATADPGAHVTATWRGADGEPARAVFAALRAG</sequence>
<keyword evidence="4" id="KW-0067">ATP-binding</keyword>
<evidence type="ECO:0000313" key="6">
    <source>
        <dbReference type="EMBL" id="WTU73578.1"/>
    </source>
</evidence>
<dbReference type="EMBL" id="CP108264">
    <property type="protein sequence ID" value="WTU73578.1"/>
    <property type="molecule type" value="Genomic_DNA"/>
</dbReference>
<feature type="domain" description="Maltokinase N-terminal cap" evidence="5">
    <location>
        <begin position="20"/>
        <end position="120"/>
    </location>
</feature>
<accession>A0AAU2JMV2</accession>
<dbReference type="GO" id="GO:0016301">
    <property type="term" value="F:kinase activity"/>
    <property type="evidence" value="ECO:0007669"/>
    <property type="project" value="UniProtKB-KW"/>
</dbReference>
<dbReference type="GO" id="GO:0005524">
    <property type="term" value="F:ATP binding"/>
    <property type="evidence" value="ECO:0007669"/>
    <property type="project" value="UniProtKB-KW"/>
</dbReference>
<dbReference type="AlphaFoldDB" id="A0AAU2JMV2"/>
<keyword evidence="2" id="KW-0547">Nucleotide-binding</keyword>
<dbReference type="Pfam" id="PF18085">
    <property type="entry name" value="Mak_N_cap"/>
    <property type="match status" value="1"/>
</dbReference>
<proteinExistence type="predicted"/>
<dbReference type="InterPro" id="IPR040999">
    <property type="entry name" value="Mak_N_cap"/>
</dbReference>
<gene>
    <name evidence="6" type="ORF">OG327_09640</name>
</gene>
<name>A0AAU2JMV2_9ACTN</name>
<evidence type="ECO:0000256" key="2">
    <source>
        <dbReference type="ARBA" id="ARBA00022741"/>
    </source>
</evidence>
<protein>
    <submittedName>
        <fullName evidence="6">1,4-alpha-glucan branching protein</fullName>
    </submittedName>
</protein>
<evidence type="ECO:0000256" key="3">
    <source>
        <dbReference type="ARBA" id="ARBA00022777"/>
    </source>
</evidence>
<keyword evidence="1" id="KW-0808">Transferase</keyword>
<organism evidence="6">
    <name type="scientific">Streptomyces sp. NBC_00049</name>
    <dbReference type="NCBI Taxonomy" id="2903617"/>
    <lineage>
        <taxon>Bacteria</taxon>
        <taxon>Bacillati</taxon>
        <taxon>Actinomycetota</taxon>
        <taxon>Actinomycetes</taxon>
        <taxon>Kitasatosporales</taxon>
        <taxon>Streptomycetaceae</taxon>
        <taxon>Streptomyces</taxon>
    </lineage>
</organism>
<evidence type="ECO:0000256" key="1">
    <source>
        <dbReference type="ARBA" id="ARBA00022679"/>
    </source>
</evidence>
<evidence type="ECO:0000259" key="5">
    <source>
        <dbReference type="Pfam" id="PF18085"/>
    </source>
</evidence>